<dbReference type="InterPro" id="IPR017888">
    <property type="entry name" value="CYC/TB1_R_domain"/>
</dbReference>
<keyword evidence="2" id="KW-0805">Transcription regulation</keyword>
<dbReference type="EMBL" id="NMUH01002151">
    <property type="protein sequence ID" value="MQL98182.1"/>
    <property type="molecule type" value="Genomic_DNA"/>
</dbReference>
<dbReference type="GO" id="GO:0043565">
    <property type="term" value="F:sequence-specific DNA binding"/>
    <property type="evidence" value="ECO:0007669"/>
    <property type="project" value="TreeGrafter"/>
</dbReference>
<dbReference type="PANTHER" id="PTHR31072:SF93">
    <property type="entry name" value="TRANSCRIPTION FACTOR TCP24"/>
    <property type="match status" value="1"/>
</dbReference>
<gene>
    <name evidence="9" type="ORF">Taro_030875</name>
</gene>
<dbReference type="Pfam" id="PF03634">
    <property type="entry name" value="TCP"/>
    <property type="match status" value="1"/>
</dbReference>
<sequence length="486" mass="52692">MEVEDIHASKRSRMGNGGLGDVGPNVDSGTASTARVGPQQHADEEEDGEGRSFDARGGGGSGGVRGLRPWQQPSTASRIYRVSRASGGKDRHSKVMTAKGLRDRRVRLSVSTAIQFYDLQDRLGYDQPSKAIEWLIKAAAAAISELPALDGAFPDQPPPSERQQVKPAGEADEDEEDDSQLQYANHHHLQLEQEEHQSQQRPQQQQRLSLTKSTCSSTSETSKGSVLSLSRSEIRVKARERARERTATAKDKEDMEDDAHVPSAAAHHKGVNPNPITSQSSFTELLTGGGHQNHHIPLTVAQANPSHDFIHKHLRQQPTSATAATTTDYFGQVGLGTGQKTQQPSSIFPAQTHFGNSSQMGMVPFNVSAAVTSGDQPEMQQQQQHYMQEHLFPFAVTAAGGDYINFSISSGFNRGTLQSNSPSPLLHHHLQMFSSPVDGSNMPFFLGAAAAQAASASGESQLHTGFDSRLQLCYRHPDQLKGKGKN</sequence>
<proteinExistence type="predicted"/>
<feature type="domain" description="R" evidence="8">
    <location>
        <begin position="232"/>
        <end position="252"/>
    </location>
</feature>
<dbReference type="GO" id="GO:2000032">
    <property type="term" value="P:regulation of secondary shoot formation"/>
    <property type="evidence" value="ECO:0007669"/>
    <property type="project" value="TreeGrafter"/>
</dbReference>
<feature type="compositionally biased region" description="Basic and acidic residues" evidence="6">
    <location>
        <begin position="189"/>
        <end position="198"/>
    </location>
</feature>
<protein>
    <recommendedName>
        <fullName evidence="11">Transcription factor TCP2</fullName>
    </recommendedName>
</protein>
<keyword evidence="10" id="KW-1185">Reference proteome</keyword>
<evidence type="ECO:0000256" key="3">
    <source>
        <dbReference type="ARBA" id="ARBA00023125"/>
    </source>
</evidence>
<evidence type="ECO:0000256" key="6">
    <source>
        <dbReference type="SAM" id="MobiDB-lite"/>
    </source>
</evidence>
<evidence type="ECO:0000256" key="1">
    <source>
        <dbReference type="ARBA" id="ARBA00004123"/>
    </source>
</evidence>
<evidence type="ECO:0000313" key="9">
    <source>
        <dbReference type="EMBL" id="MQL98182.1"/>
    </source>
</evidence>
<dbReference type="GO" id="GO:0005634">
    <property type="term" value="C:nucleus"/>
    <property type="evidence" value="ECO:0007669"/>
    <property type="project" value="UniProtKB-SubCell"/>
</dbReference>
<comment type="caution">
    <text evidence="9">The sequence shown here is derived from an EMBL/GenBank/DDBJ whole genome shotgun (WGS) entry which is preliminary data.</text>
</comment>
<keyword evidence="3" id="KW-0238">DNA-binding</keyword>
<dbReference type="AlphaFoldDB" id="A0A843VHH3"/>
<feature type="compositionally biased region" description="Gly residues" evidence="6">
    <location>
        <begin position="56"/>
        <end position="65"/>
    </location>
</feature>
<evidence type="ECO:0000313" key="10">
    <source>
        <dbReference type="Proteomes" id="UP000652761"/>
    </source>
</evidence>
<dbReference type="GO" id="GO:0003700">
    <property type="term" value="F:DNA-binding transcription factor activity"/>
    <property type="evidence" value="ECO:0007669"/>
    <property type="project" value="InterPro"/>
</dbReference>
<dbReference type="InterPro" id="IPR017887">
    <property type="entry name" value="TF_TCP_subgr"/>
</dbReference>
<feature type="region of interest" description="Disordered" evidence="6">
    <location>
        <begin position="1"/>
        <end position="95"/>
    </location>
</feature>
<evidence type="ECO:0000259" key="8">
    <source>
        <dbReference type="PROSITE" id="PS51370"/>
    </source>
</evidence>
<keyword evidence="5" id="KW-0539">Nucleus</keyword>
<comment type="subcellular location">
    <subcellularLocation>
        <location evidence="1">Nucleus</location>
    </subcellularLocation>
</comment>
<feature type="compositionally biased region" description="Acidic residues" evidence="6">
    <location>
        <begin position="170"/>
        <end position="179"/>
    </location>
</feature>
<feature type="domain" description="TCP" evidence="7">
    <location>
        <begin position="88"/>
        <end position="146"/>
    </location>
</feature>
<dbReference type="OrthoDB" id="688758at2759"/>
<feature type="compositionally biased region" description="Low complexity" evidence="6">
    <location>
        <begin position="199"/>
        <end position="228"/>
    </location>
</feature>
<evidence type="ECO:0000256" key="2">
    <source>
        <dbReference type="ARBA" id="ARBA00023015"/>
    </source>
</evidence>
<dbReference type="PROSITE" id="PS51369">
    <property type="entry name" value="TCP"/>
    <property type="match status" value="1"/>
</dbReference>
<feature type="region of interest" description="Disordered" evidence="6">
    <location>
        <begin position="149"/>
        <end position="274"/>
    </location>
</feature>
<feature type="compositionally biased region" description="Basic and acidic residues" evidence="6">
    <location>
        <begin position="232"/>
        <end position="253"/>
    </location>
</feature>
<dbReference type="PANTHER" id="PTHR31072">
    <property type="entry name" value="TRANSCRIPTION FACTOR TCP4-RELATED"/>
    <property type="match status" value="1"/>
</dbReference>
<keyword evidence="4" id="KW-0804">Transcription</keyword>
<accession>A0A843VHH3</accession>
<dbReference type="PROSITE" id="PS51370">
    <property type="entry name" value="R"/>
    <property type="match status" value="1"/>
</dbReference>
<dbReference type="InterPro" id="IPR005333">
    <property type="entry name" value="Transcription_factor_TCP"/>
</dbReference>
<evidence type="ECO:0000256" key="5">
    <source>
        <dbReference type="ARBA" id="ARBA00023242"/>
    </source>
</evidence>
<evidence type="ECO:0008006" key="11">
    <source>
        <dbReference type="Google" id="ProtNLM"/>
    </source>
</evidence>
<organism evidence="9 10">
    <name type="scientific">Colocasia esculenta</name>
    <name type="common">Wild taro</name>
    <name type="synonym">Arum esculentum</name>
    <dbReference type="NCBI Taxonomy" id="4460"/>
    <lineage>
        <taxon>Eukaryota</taxon>
        <taxon>Viridiplantae</taxon>
        <taxon>Streptophyta</taxon>
        <taxon>Embryophyta</taxon>
        <taxon>Tracheophyta</taxon>
        <taxon>Spermatophyta</taxon>
        <taxon>Magnoliopsida</taxon>
        <taxon>Liliopsida</taxon>
        <taxon>Araceae</taxon>
        <taxon>Aroideae</taxon>
        <taxon>Colocasieae</taxon>
        <taxon>Colocasia</taxon>
    </lineage>
</organism>
<reference evidence="9" key="1">
    <citation type="submission" date="2017-07" db="EMBL/GenBank/DDBJ databases">
        <title>Taro Niue Genome Assembly and Annotation.</title>
        <authorList>
            <person name="Atibalentja N."/>
            <person name="Keating K."/>
            <person name="Fields C.J."/>
        </authorList>
    </citation>
    <scope>NUCLEOTIDE SEQUENCE</scope>
    <source>
        <strain evidence="9">Niue_2</strain>
        <tissue evidence="9">Leaf</tissue>
    </source>
</reference>
<name>A0A843VHH3_COLES</name>
<evidence type="ECO:0000259" key="7">
    <source>
        <dbReference type="PROSITE" id="PS51369"/>
    </source>
</evidence>
<dbReference type="SMR" id="A0A843VHH3"/>
<dbReference type="Proteomes" id="UP000652761">
    <property type="component" value="Unassembled WGS sequence"/>
</dbReference>
<evidence type="ECO:0000256" key="4">
    <source>
        <dbReference type="ARBA" id="ARBA00023163"/>
    </source>
</evidence>